<keyword evidence="2" id="KW-0813">Transport</keyword>
<dbReference type="KEGG" id="plig:NAG76_06050"/>
<keyword evidence="3" id="KW-0547">Nucleotide-binding</keyword>
<proteinExistence type="inferred from homology"/>
<dbReference type="PROSITE" id="PS50893">
    <property type="entry name" value="ABC_TRANSPORTER_2"/>
    <property type="match status" value="1"/>
</dbReference>
<comment type="similarity">
    <text evidence="1">Belongs to the ABC transporter superfamily.</text>
</comment>
<dbReference type="GO" id="GO:0016887">
    <property type="term" value="F:ATP hydrolysis activity"/>
    <property type="evidence" value="ECO:0007669"/>
    <property type="project" value="InterPro"/>
</dbReference>
<evidence type="ECO:0000259" key="5">
    <source>
        <dbReference type="PROSITE" id="PS50893"/>
    </source>
</evidence>
<reference evidence="6" key="1">
    <citation type="submission" date="2022-05" db="EMBL/GenBank/DDBJ databases">
        <title>Novel bacterial taxa in a minimal lignocellulolytic consortium and its capacity to transform plastics disclosed by genome-resolved metagenomics.</title>
        <authorList>
            <person name="Rodriguez C.A.D."/>
            <person name="Diaz-Garcia L."/>
            <person name="Herrera K."/>
            <person name="Tarazona N.A."/>
            <person name="Sproer C."/>
            <person name="Overmann J."/>
            <person name="Jimenez D.J."/>
        </authorList>
    </citation>
    <scope>NUCLEOTIDE SEQUENCE</scope>
    <source>
        <strain evidence="6">MAG5</strain>
    </source>
</reference>
<organism evidence="6 7">
    <name type="scientific">Candidatus Pristimantibacillus lignocellulolyticus</name>
    <dbReference type="NCBI Taxonomy" id="2994561"/>
    <lineage>
        <taxon>Bacteria</taxon>
        <taxon>Bacillati</taxon>
        <taxon>Bacillota</taxon>
        <taxon>Bacilli</taxon>
        <taxon>Bacillales</taxon>
        <taxon>Paenibacillaceae</taxon>
        <taxon>Candidatus Pristimantibacillus</taxon>
    </lineage>
</organism>
<dbReference type="AlphaFoldDB" id="A0A9J6ZI37"/>
<protein>
    <submittedName>
        <fullName evidence="6">ATP-binding cassette domain-containing protein</fullName>
    </submittedName>
</protein>
<dbReference type="PANTHER" id="PTHR43335">
    <property type="entry name" value="ABC TRANSPORTER, ATP-BINDING PROTEIN"/>
    <property type="match status" value="1"/>
</dbReference>
<dbReference type="InterPro" id="IPR003593">
    <property type="entry name" value="AAA+_ATPase"/>
</dbReference>
<dbReference type="InterPro" id="IPR003439">
    <property type="entry name" value="ABC_transporter-like_ATP-bd"/>
</dbReference>
<dbReference type="SUPFAM" id="SSF52540">
    <property type="entry name" value="P-loop containing nucleoside triphosphate hydrolases"/>
    <property type="match status" value="1"/>
</dbReference>
<accession>A0A9J6ZI37</accession>
<feature type="domain" description="ABC transporter" evidence="5">
    <location>
        <begin position="5"/>
        <end position="233"/>
    </location>
</feature>
<dbReference type="Gene3D" id="3.40.50.300">
    <property type="entry name" value="P-loop containing nucleotide triphosphate hydrolases"/>
    <property type="match status" value="1"/>
</dbReference>
<evidence type="ECO:0000313" key="6">
    <source>
        <dbReference type="EMBL" id="URN95806.1"/>
    </source>
</evidence>
<dbReference type="PANTHER" id="PTHR43335:SF8">
    <property type="entry name" value="ABC TRANSPORTER, ATP-BINDING PROTEIN"/>
    <property type="match status" value="1"/>
</dbReference>
<evidence type="ECO:0000256" key="2">
    <source>
        <dbReference type="ARBA" id="ARBA00022448"/>
    </source>
</evidence>
<gene>
    <name evidence="6" type="ORF">NAG76_06050</name>
</gene>
<dbReference type="Pfam" id="PF00005">
    <property type="entry name" value="ABC_tran"/>
    <property type="match status" value="1"/>
</dbReference>
<dbReference type="InterPro" id="IPR027417">
    <property type="entry name" value="P-loop_NTPase"/>
</dbReference>
<evidence type="ECO:0000256" key="4">
    <source>
        <dbReference type="ARBA" id="ARBA00022840"/>
    </source>
</evidence>
<name>A0A9J6ZI37_9BACL</name>
<dbReference type="SMART" id="SM00382">
    <property type="entry name" value="AAA"/>
    <property type="match status" value="1"/>
</dbReference>
<dbReference type="PROSITE" id="PS00211">
    <property type="entry name" value="ABC_TRANSPORTER_1"/>
    <property type="match status" value="1"/>
</dbReference>
<evidence type="ECO:0000256" key="3">
    <source>
        <dbReference type="ARBA" id="ARBA00022741"/>
    </source>
</evidence>
<dbReference type="InterPro" id="IPR017871">
    <property type="entry name" value="ABC_transporter-like_CS"/>
</dbReference>
<keyword evidence="4 6" id="KW-0067">ATP-binding</keyword>
<evidence type="ECO:0000256" key="1">
    <source>
        <dbReference type="ARBA" id="ARBA00005417"/>
    </source>
</evidence>
<dbReference type="EMBL" id="CP097899">
    <property type="protein sequence ID" value="URN95806.1"/>
    <property type="molecule type" value="Genomic_DNA"/>
</dbReference>
<sequence length="314" mass="35610">MADIIRTLLLSKNYGMADVLSSVNMNVQRGEIYGFLGPNGAGKSTLMKILLGLVQPTGGEIELFEQRLHFDSRDHLKRIGHLIEIPAFYEKLTAMQNLELHTEYMGYYNKQAIREALELVQLVGVDNKPVKQFSLGMRQRLGIARAISTRPELLLLDEPINGLDPEGIHAMRNLFRRLRDEWGITLLISSHVLSEIEQVADKIGVINKGRLIREVSMETVRASTTDYVEITTSDTNSAAFVLEEKLKIKNFRKISDHVIRIYDTGITQEALSKGLIMNDVPIESMTRRHHTLEEYFFDMIKGGVEHVPSHQARA</sequence>
<evidence type="ECO:0000313" key="7">
    <source>
        <dbReference type="Proteomes" id="UP001056756"/>
    </source>
</evidence>
<dbReference type="GO" id="GO:0005524">
    <property type="term" value="F:ATP binding"/>
    <property type="evidence" value="ECO:0007669"/>
    <property type="project" value="UniProtKB-KW"/>
</dbReference>
<dbReference type="Proteomes" id="UP001056756">
    <property type="component" value="Chromosome"/>
</dbReference>